<evidence type="ECO:0000313" key="2">
    <source>
        <dbReference type="EMBL" id="AFJ42530.1"/>
    </source>
</evidence>
<reference evidence="2" key="1">
    <citation type="journal article" date="2012" name="Mol. Plant Microbe Interact.">
        <title>Nonlegume Parasponia andersonii deploys a broad rhizobium host range strategy resulting in largely variable symbiotic effectiveness.</title>
        <authorList>
            <person name="Op den Camp R.H."/>
            <person name="Polone E."/>
            <person name="Fedorova E."/>
            <person name="Roelofsen W."/>
            <person name="Squartini A."/>
            <person name="Op den Camp H.J."/>
            <person name="Bisseling T."/>
            <person name="Geurts R."/>
        </authorList>
    </citation>
    <scope>NUCLEOTIDE SEQUENCE</scope>
    <source>
        <strain evidence="2">WUR2</strain>
    </source>
</reference>
<sequence>MVELDVVRYRREGPREHPNNGDREQI</sequence>
<organism evidence="2">
    <name type="scientific">Mesorhizobium plurifarium</name>
    <dbReference type="NCBI Taxonomy" id="69974"/>
    <lineage>
        <taxon>Bacteria</taxon>
        <taxon>Pseudomonadati</taxon>
        <taxon>Pseudomonadota</taxon>
        <taxon>Alphaproteobacteria</taxon>
        <taxon>Hyphomicrobiales</taxon>
        <taxon>Phyllobacteriaceae</taxon>
        <taxon>Mesorhizobium</taxon>
    </lineage>
</organism>
<name>I2AWI8_MESPL</name>
<feature type="region of interest" description="Disordered" evidence="1">
    <location>
        <begin position="1"/>
        <end position="26"/>
    </location>
</feature>
<protein>
    <submittedName>
        <fullName evidence="2">Uncharacterized protein</fullName>
    </submittedName>
</protein>
<dbReference type="EMBL" id="JQ889859">
    <property type="protein sequence ID" value="AFJ42530.1"/>
    <property type="molecule type" value="Genomic_DNA"/>
</dbReference>
<reference evidence="2" key="2">
    <citation type="submission" date="2012-04" db="EMBL/GenBank/DDBJ databases">
        <authorList>
            <person name="Op den Camp R.H.M."/>
            <person name="Polone E."/>
            <person name="Fedorova E."/>
            <person name="Roelofsen W."/>
            <person name="Squartini A."/>
            <person name="Op den Camp H.J.M."/>
            <person name="Bisseling T."/>
            <person name="Geurts R."/>
        </authorList>
    </citation>
    <scope>NUCLEOTIDE SEQUENCE</scope>
    <source>
        <strain evidence="2">WUR2</strain>
    </source>
</reference>
<proteinExistence type="predicted"/>
<dbReference type="AlphaFoldDB" id="I2AWI8"/>
<accession>I2AWI8</accession>
<evidence type="ECO:0000256" key="1">
    <source>
        <dbReference type="SAM" id="MobiDB-lite"/>
    </source>
</evidence>